<dbReference type="STRING" id="36807.Mlaev_02456"/>
<evidence type="ECO:0000313" key="2">
    <source>
        <dbReference type="Proteomes" id="UP000075357"/>
    </source>
</evidence>
<proteinExistence type="predicted"/>
<dbReference type="EMBL" id="LRAD01000053">
    <property type="protein sequence ID" value="KXZ58753.1"/>
    <property type="molecule type" value="Genomic_DNA"/>
</dbReference>
<keyword evidence="2" id="KW-1185">Reference proteome</keyword>
<organism evidence="1 2">
    <name type="scientific">Microbacterium laevaniformans</name>
    <dbReference type="NCBI Taxonomy" id="36807"/>
    <lineage>
        <taxon>Bacteria</taxon>
        <taxon>Bacillati</taxon>
        <taxon>Actinomycetota</taxon>
        <taxon>Actinomycetes</taxon>
        <taxon>Micrococcales</taxon>
        <taxon>Microbacteriaceae</taxon>
        <taxon>Microbacterium</taxon>
    </lineage>
</organism>
<reference evidence="1 2" key="1">
    <citation type="submission" date="2016-01" db="EMBL/GenBank/DDBJ databases">
        <title>Draft genome sequences of Microbacterium laevaniformans LCDC 91-0039 and the type strain of Microbacterium hominis LCDC 84-209.</title>
        <authorList>
            <person name="Bernier A.-M."/>
            <person name="Bernard K."/>
        </authorList>
    </citation>
    <scope>NUCLEOTIDE SEQUENCE [LARGE SCALE GENOMIC DNA]</scope>
    <source>
        <strain evidence="1 2">LCDC 91-0039</strain>
    </source>
</reference>
<accession>A0A150H9H2</accession>
<sequence>MAQASAADEFPEGFVSDAAHALRAIDDIQHAAAGLYESALDPNAQERMRRTLEPSRLAQAGQAASRVARLQIAAEGV</sequence>
<dbReference type="RefSeq" id="WP_058632845.1">
    <property type="nucleotide sequence ID" value="NZ_LRAD01000053.1"/>
</dbReference>
<dbReference type="PATRIC" id="fig|36807.3.peg.2499"/>
<comment type="caution">
    <text evidence="1">The sequence shown here is derived from an EMBL/GenBank/DDBJ whole genome shotgun (WGS) entry which is preliminary data.</text>
</comment>
<gene>
    <name evidence="1" type="ORF">Mlaev_02456</name>
</gene>
<protein>
    <recommendedName>
        <fullName evidence="3">DUF222 domain-containing protein</fullName>
    </recommendedName>
</protein>
<evidence type="ECO:0000313" key="1">
    <source>
        <dbReference type="EMBL" id="KXZ58753.1"/>
    </source>
</evidence>
<evidence type="ECO:0008006" key="3">
    <source>
        <dbReference type="Google" id="ProtNLM"/>
    </source>
</evidence>
<name>A0A150H9H2_9MICO</name>
<dbReference type="Proteomes" id="UP000075357">
    <property type="component" value="Unassembled WGS sequence"/>
</dbReference>
<dbReference type="AlphaFoldDB" id="A0A150H9H2"/>